<dbReference type="InterPro" id="IPR025590">
    <property type="entry name" value="DUF4348"/>
</dbReference>
<comment type="caution">
    <text evidence="1">The sequence shown here is derived from an EMBL/GenBank/DDBJ whole genome shotgun (WGS) entry which is preliminary data.</text>
</comment>
<evidence type="ECO:0000313" key="2">
    <source>
        <dbReference type="Proteomes" id="UP000020773"/>
    </source>
</evidence>
<gene>
    <name evidence="1" type="ORF">M125_3376</name>
</gene>
<evidence type="ECO:0000313" key="1">
    <source>
        <dbReference type="EMBL" id="EXY89960.1"/>
    </source>
</evidence>
<dbReference type="Proteomes" id="UP000020773">
    <property type="component" value="Unassembled WGS sequence"/>
</dbReference>
<dbReference type="AlphaFoldDB" id="A0A015XBA2"/>
<dbReference type="Gene3D" id="3.10.450.410">
    <property type="match status" value="1"/>
</dbReference>
<dbReference type="SMR" id="A0A015XBA2"/>
<proteinExistence type="predicted"/>
<dbReference type="GeneID" id="60366352"/>
<name>A0A015XBA2_BACFG</name>
<reference evidence="1 2" key="1">
    <citation type="submission" date="2014-02" db="EMBL/GenBank/DDBJ databases">
        <authorList>
            <person name="Sears C."/>
            <person name="Carroll K."/>
            <person name="Sack B.R."/>
            <person name="Qadri F."/>
            <person name="Myers L.L."/>
            <person name="Chung G.-T."/>
            <person name="Escheverria P."/>
            <person name="Fraser C.M."/>
            <person name="Sadzewicz L."/>
            <person name="Shefchek K.A."/>
            <person name="Tallon L."/>
            <person name="Das S.P."/>
            <person name="Daugherty S."/>
            <person name="Mongodin E.F."/>
        </authorList>
    </citation>
    <scope>NUCLEOTIDE SEQUENCE [LARGE SCALE GENOMIC DNA]</scope>
    <source>
        <strain evidence="2">3998T(B)3</strain>
    </source>
</reference>
<protein>
    <recommendedName>
        <fullName evidence="3">DUF4348 domain-containing protein</fullName>
    </recommendedName>
</protein>
<evidence type="ECO:0008006" key="3">
    <source>
        <dbReference type="Google" id="ProtNLM"/>
    </source>
</evidence>
<dbReference type="PROSITE" id="PS51257">
    <property type="entry name" value="PROKAR_LIPOPROTEIN"/>
    <property type="match status" value="1"/>
</dbReference>
<dbReference type="Pfam" id="PF14254">
    <property type="entry name" value="DUF4348"/>
    <property type="match status" value="1"/>
</dbReference>
<accession>A0A015XBA2</accession>
<dbReference type="PATRIC" id="fig|1339316.3.peg.3199"/>
<dbReference type="RefSeq" id="WP_008769737.1">
    <property type="nucleotide sequence ID" value="NZ_JGDB01000215.1"/>
</dbReference>
<dbReference type="EMBL" id="JGDB01000215">
    <property type="protein sequence ID" value="EXY89960.1"/>
    <property type="molecule type" value="Genomic_DNA"/>
</dbReference>
<organism evidence="1 2">
    <name type="scientific">Bacteroides fragilis str. 3998T(B)3</name>
    <dbReference type="NCBI Taxonomy" id="1339316"/>
    <lineage>
        <taxon>Bacteria</taxon>
        <taxon>Pseudomonadati</taxon>
        <taxon>Bacteroidota</taxon>
        <taxon>Bacteroidia</taxon>
        <taxon>Bacteroidales</taxon>
        <taxon>Bacteroidaceae</taxon>
        <taxon>Bacteroides</taxon>
    </lineage>
</organism>
<sequence length="284" mass="32934">MKTIMAGVTVLVLFASCGNSNKTDADPFASITHLVDSAMVNKTDSIDREKTSDEPKPIEADESFDDFIYNFASDDALQRQRVVFPLPYYNGERASKIDRKYWKHDDLFAKQSYYTLLFDREEDMDLVGDTSLTSVQVEWIFVKKRMVKKYYFERIKGAWMLEAINLRPIEENENEDFVEFFGHFATDSIFQSRRIRQPLVFVTTDPDDDFSILETTLDLNQWFAFKPALPADKLSNINYGQQNDDNASHKILALKGIGNGFSNILYFQRKDSGWELYKFEDTSI</sequence>